<comment type="similarity">
    <text evidence="1">Belongs to the short-chain dehydrogenases/reductases (SDR) family.</text>
</comment>
<organism evidence="4 5">
    <name type="scientific">Candidatus Wallbacteria bacterium HGW-Wallbacteria-1</name>
    <dbReference type="NCBI Taxonomy" id="2013854"/>
    <lineage>
        <taxon>Bacteria</taxon>
        <taxon>Candidatus Walliibacteriota</taxon>
    </lineage>
</organism>
<keyword evidence="2" id="KW-0560">Oxidoreductase</keyword>
<dbReference type="InterPro" id="IPR002347">
    <property type="entry name" value="SDR_fam"/>
</dbReference>
<dbReference type="PANTHER" id="PTHR42879">
    <property type="entry name" value="3-OXOACYL-(ACYL-CARRIER-PROTEIN) REDUCTASE"/>
    <property type="match status" value="1"/>
</dbReference>
<dbReference type="PRINTS" id="PR00080">
    <property type="entry name" value="SDRFAMILY"/>
</dbReference>
<dbReference type="Gene3D" id="3.40.50.720">
    <property type="entry name" value="NAD(P)-binding Rossmann-like Domain"/>
    <property type="match status" value="1"/>
</dbReference>
<feature type="domain" description="Ketoreductase" evidence="3">
    <location>
        <begin position="12"/>
        <end position="191"/>
    </location>
</feature>
<evidence type="ECO:0000256" key="1">
    <source>
        <dbReference type="ARBA" id="ARBA00006484"/>
    </source>
</evidence>
<dbReference type="FunFam" id="3.40.50.720:FF:000173">
    <property type="entry name" value="3-oxoacyl-[acyl-carrier protein] reductase"/>
    <property type="match status" value="1"/>
</dbReference>
<comment type="caution">
    <text evidence="4">The sequence shown here is derived from an EMBL/GenBank/DDBJ whole genome shotgun (WGS) entry which is preliminary data.</text>
</comment>
<reference evidence="4 5" key="1">
    <citation type="journal article" date="2017" name="ISME J.">
        <title>Potential for microbial H2 and metal transformations associated with novel bacteria and archaea in deep terrestrial subsurface sediments.</title>
        <authorList>
            <person name="Hernsdorf A.W."/>
            <person name="Amano Y."/>
            <person name="Miyakawa K."/>
            <person name="Ise K."/>
            <person name="Suzuki Y."/>
            <person name="Anantharaman K."/>
            <person name="Probst A."/>
            <person name="Burstein D."/>
            <person name="Thomas B.C."/>
            <person name="Banfield J.F."/>
        </authorList>
    </citation>
    <scope>NUCLEOTIDE SEQUENCE [LARGE SCALE GENOMIC DNA]</scope>
    <source>
        <strain evidence="4">HGW-Wallbacteria-1</strain>
    </source>
</reference>
<name>A0A2N1PUE5_9BACT</name>
<dbReference type="InterPro" id="IPR036291">
    <property type="entry name" value="NAD(P)-bd_dom_sf"/>
</dbReference>
<dbReference type="InterPro" id="IPR057326">
    <property type="entry name" value="KR_dom"/>
</dbReference>
<evidence type="ECO:0000313" key="4">
    <source>
        <dbReference type="EMBL" id="PKK91926.1"/>
    </source>
</evidence>
<dbReference type="GO" id="GO:0032787">
    <property type="term" value="P:monocarboxylic acid metabolic process"/>
    <property type="evidence" value="ECO:0007669"/>
    <property type="project" value="UniProtKB-ARBA"/>
</dbReference>
<dbReference type="PANTHER" id="PTHR42879:SF2">
    <property type="entry name" value="3-OXOACYL-[ACYL-CARRIER-PROTEIN] REDUCTASE FABG"/>
    <property type="match status" value="1"/>
</dbReference>
<gene>
    <name evidence="4" type="ORF">CVV64_00425</name>
</gene>
<dbReference type="PRINTS" id="PR00081">
    <property type="entry name" value="GDHRDH"/>
</dbReference>
<dbReference type="InterPro" id="IPR020904">
    <property type="entry name" value="Sc_DH/Rdtase_CS"/>
</dbReference>
<dbReference type="NCBIfam" id="NF009466">
    <property type="entry name" value="PRK12826.1-2"/>
    <property type="match status" value="1"/>
</dbReference>
<sequence>MDYSGAFDFSGKRVLVTGGTSGIGAAITEAFLQCGASVTALYGSDQAKAQAFFDSLGTLSQSLKTLRLDVSDYNAVESFFSGFGNDSELDILVNSAGIRRDSVIAMMAPEDWTRVIDVNLSSIYNTCKFAVQSMMRQRHGRIINITSPSGKHGFKGQANYAATKAAMVALTRSVSKEVATRGITVNCVSPGFIDTGFISDLSDDTRREYRRDVPMKRFGSPDEVASSVLFLCSPLASYITGSVLEVTGGL</sequence>
<dbReference type="InterPro" id="IPR050259">
    <property type="entry name" value="SDR"/>
</dbReference>
<dbReference type="Pfam" id="PF13561">
    <property type="entry name" value="adh_short_C2"/>
    <property type="match status" value="1"/>
</dbReference>
<evidence type="ECO:0000259" key="3">
    <source>
        <dbReference type="SMART" id="SM00822"/>
    </source>
</evidence>
<dbReference type="SMART" id="SM00822">
    <property type="entry name" value="PKS_KR"/>
    <property type="match status" value="1"/>
</dbReference>
<proteinExistence type="inferred from homology"/>
<dbReference type="GO" id="GO:0016491">
    <property type="term" value="F:oxidoreductase activity"/>
    <property type="evidence" value="ECO:0007669"/>
    <property type="project" value="UniProtKB-KW"/>
</dbReference>
<dbReference type="EMBL" id="PGXC01000001">
    <property type="protein sequence ID" value="PKK91926.1"/>
    <property type="molecule type" value="Genomic_DNA"/>
</dbReference>
<protein>
    <submittedName>
        <fullName evidence="4">Beta-ketoacyl-ACP reductase</fullName>
    </submittedName>
</protein>
<evidence type="ECO:0000313" key="5">
    <source>
        <dbReference type="Proteomes" id="UP000233256"/>
    </source>
</evidence>
<dbReference type="PROSITE" id="PS00061">
    <property type="entry name" value="ADH_SHORT"/>
    <property type="match status" value="1"/>
</dbReference>
<dbReference type="SUPFAM" id="SSF51735">
    <property type="entry name" value="NAD(P)-binding Rossmann-fold domains"/>
    <property type="match status" value="1"/>
</dbReference>
<accession>A0A2N1PUE5</accession>
<evidence type="ECO:0000256" key="2">
    <source>
        <dbReference type="ARBA" id="ARBA00023002"/>
    </source>
</evidence>
<dbReference type="AlphaFoldDB" id="A0A2N1PUE5"/>
<dbReference type="Proteomes" id="UP000233256">
    <property type="component" value="Unassembled WGS sequence"/>
</dbReference>